<gene>
    <name evidence="1" type="ORF">CLUMA_CG001447</name>
</gene>
<proteinExistence type="predicted"/>
<keyword evidence="2" id="KW-1185">Reference proteome</keyword>
<sequence length="85" mass="9732">MVGTEKNSKQGYLDGRIVYVCLLTTYLSCHHMCSKKCGTSLENKTLLSEHEENMEKCAIDEDILTSISRKICVKLRTEMNENFPK</sequence>
<accession>A0A1J1HMH1</accession>
<dbReference type="AlphaFoldDB" id="A0A1J1HMH1"/>
<evidence type="ECO:0000313" key="2">
    <source>
        <dbReference type="Proteomes" id="UP000183832"/>
    </source>
</evidence>
<reference evidence="1 2" key="1">
    <citation type="submission" date="2015-04" db="EMBL/GenBank/DDBJ databases">
        <authorList>
            <person name="Syromyatnikov M.Y."/>
            <person name="Popov V.N."/>
        </authorList>
    </citation>
    <scope>NUCLEOTIDE SEQUENCE [LARGE SCALE GENOMIC DNA]</scope>
</reference>
<organism evidence="1 2">
    <name type="scientific">Clunio marinus</name>
    <dbReference type="NCBI Taxonomy" id="568069"/>
    <lineage>
        <taxon>Eukaryota</taxon>
        <taxon>Metazoa</taxon>
        <taxon>Ecdysozoa</taxon>
        <taxon>Arthropoda</taxon>
        <taxon>Hexapoda</taxon>
        <taxon>Insecta</taxon>
        <taxon>Pterygota</taxon>
        <taxon>Neoptera</taxon>
        <taxon>Endopterygota</taxon>
        <taxon>Diptera</taxon>
        <taxon>Nematocera</taxon>
        <taxon>Chironomoidea</taxon>
        <taxon>Chironomidae</taxon>
        <taxon>Clunio</taxon>
    </lineage>
</organism>
<name>A0A1J1HMH1_9DIPT</name>
<protein>
    <submittedName>
        <fullName evidence="1">CLUMA_CG001447, isoform A</fullName>
    </submittedName>
</protein>
<evidence type="ECO:0000313" key="1">
    <source>
        <dbReference type="EMBL" id="CRK87654.1"/>
    </source>
</evidence>
<dbReference type="EMBL" id="CVRI01000004">
    <property type="protein sequence ID" value="CRK87654.1"/>
    <property type="molecule type" value="Genomic_DNA"/>
</dbReference>
<dbReference type="Proteomes" id="UP000183832">
    <property type="component" value="Unassembled WGS sequence"/>
</dbReference>